<evidence type="ECO:0000313" key="8">
    <source>
        <dbReference type="Proteomes" id="UP000054408"/>
    </source>
</evidence>
<name>A0A0L0DMN3_THETB</name>
<evidence type="ECO:0000259" key="6">
    <source>
        <dbReference type="Pfam" id="PF03081"/>
    </source>
</evidence>
<dbReference type="Pfam" id="PF03081">
    <property type="entry name" value="Exo70_C"/>
    <property type="match status" value="1"/>
</dbReference>
<dbReference type="AlphaFoldDB" id="A0A0L0DMN3"/>
<keyword evidence="2 4" id="KW-0813">Transport</keyword>
<feature type="compositionally biased region" description="Low complexity" evidence="5">
    <location>
        <begin position="21"/>
        <end position="41"/>
    </location>
</feature>
<dbReference type="GO" id="GO:0015031">
    <property type="term" value="P:protein transport"/>
    <property type="evidence" value="ECO:0007669"/>
    <property type="project" value="UniProtKB-KW"/>
</dbReference>
<dbReference type="InterPro" id="IPR046364">
    <property type="entry name" value="Exo70_C"/>
</dbReference>
<dbReference type="SUPFAM" id="SSF74788">
    <property type="entry name" value="Cullin repeat-like"/>
    <property type="match status" value="1"/>
</dbReference>
<dbReference type="GO" id="GO:0006887">
    <property type="term" value="P:exocytosis"/>
    <property type="evidence" value="ECO:0007669"/>
    <property type="project" value="UniProtKB-KW"/>
</dbReference>
<feature type="compositionally biased region" description="Low complexity" evidence="5">
    <location>
        <begin position="80"/>
        <end position="116"/>
    </location>
</feature>
<feature type="compositionally biased region" description="Polar residues" evidence="5">
    <location>
        <begin position="1"/>
        <end position="12"/>
    </location>
</feature>
<keyword evidence="8" id="KW-1185">Reference proteome</keyword>
<proteinExistence type="inferred from homology"/>
<dbReference type="EMBL" id="GL349480">
    <property type="protein sequence ID" value="KNC53296.1"/>
    <property type="molecule type" value="Genomic_DNA"/>
</dbReference>
<dbReference type="Gene3D" id="1.20.1280.170">
    <property type="entry name" value="Exocyst complex component Exo70"/>
    <property type="match status" value="1"/>
</dbReference>
<comment type="function">
    <text evidence="4">Component of the exocyst complex.</text>
</comment>
<dbReference type="Proteomes" id="UP000054408">
    <property type="component" value="Unassembled WGS sequence"/>
</dbReference>
<dbReference type="GO" id="GO:0000145">
    <property type="term" value="C:exocyst"/>
    <property type="evidence" value="ECO:0007669"/>
    <property type="project" value="InterPro"/>
</dbReference>
<keyword evidence="3 4" id="KW-0268">Exocytosis</keyword>
<dbReference type="STRING" id="461836.A0A0L0DMN3"/>
<feature type="compositionally biased region" description="Basic residues" evidence="5">
    <location>
        <begin position="225"/>
        <end position="235"/>
    </location>
</feature>
<evidence type="ECO:0000256" key="5">
    <source>
        <dbReference type="SAM" id="MobiDB-lite"/>
    </source>
</evidence>
<comment type="similarity">
    <text evidence="1 4">Belongs to the EXO70 family.</text>
</comment>
<dbReference type="PANTHER" id="PTHR12542">
    <property type="entry name" value="EXOCYST COMPLEX PROTEIN EXO70"/>
    <property type="match status" value="1"/>
</dbReference>
<evidence type="ECO:0000256" key="3">
    <source>
        <dbReference type="ARBA" id="ARBA00022483"/>
    </source>
</evidence>
<dbReference type="GO" id="GO:0005546">
    <property type="term" value="F:phosphatidylinositol-4,5-bisphosphate binding"/>
    <property type="evidence" value="ECO:0007669"/>
    <property type="project" value="InterPro"/>
</dbReference>
<evidence type="ECO:0000313" key="7">
    <source>
        <dbReference type="EMBL" id="KNC53296.1"/>
    </source>
</evidence>
<feature type="compositionally biased region" description="Low complexity" evidence="5">
    <location>
        <begin position="53"/>
        <end position="62"/>
    </location>
</feature>
<feature type="compositionally biased region" description="Basic residues" evidence="5">
    <location>
        <begin position="532"/>
        <end position="542"/>
    </location>
</feature>
<dbReference type="GeneID" id="25567399"/>
<gene>
    <name evidence="7" type="ORF">AMSG_08788</name>
</gene>
<dbReference type="RefSeq" id="XP_013754557.1">
    <property type="nucleotide sequence ID" value="XM_013899103.1"/>
</dbReference>
<dbReference type="PANTHER" id="PTHR12542:SF41">
    <property type="entry name" value="EXOCYST COMPLEX COMPONENT 7"/>
    <property type="match status" value="1"/>
</dbReference>
<accession>A0A0L0DMN3</accession>
<protein>
    <recommendedName>
        <fullName evidence="4">Exocyst subunit Exo70 family protein</fullName>
    </recommendedName>
</protein>
<organism evidence="7 8">
    <name type="scientific">Thecamonas trahens ATCC 50062</name>
    <dbReference type="NCBI Taxonomy" id="461836"/>
    <lineage>
        <taxon>Eukaryota</taxon>
        <taxon>Apusozoa</taxon>
        <taxon>Apusomonadida</taxon>
        <taxon>Apusomonadidae</taxon>
        <taxon>Thecamonas</taxon>
    </lineage>
</organism>
<dbReference type="InterPro" id="IPR016159">
    <property type="entry name" value="Cullin_repeat-like_dom_sf"/>
</dbReference>
<evidence type="ECO:0000256" key="1">
    <source>
        <dbReference type="ARBA" id="ARBA00006756"/>
    </source>
</evidence>
<feature type="region of interest" description="Disordered" evidence="5">
    <location>
        <begin position="1"/>
        <end position="241"/>
    </location>
</feature>
<dbReference type="OMA" id="GIIRAGP"/>
<feature type="compositionally biased region" description="Polar residues" evidence="5">
    <location>
        <begin position="193"/>
        <end position="208"/>
    </location>
</feature>
<dbReference type="InterPro" id="IPR004140">
    <property type="entry name" value="Exo70"/>
</dbReference>
<feature type="compositionally biased region" description="Pro residues" evidence="5">
    <location>
        <begin position="42"/>
        <end position="52"/>
    </location>
</feature>
<keyword evidence="4" id="KW-0653">Protein transport</keyword>
<feature type="compositionally biased region" description="Pro residues" evidence="5">
    <location>
        <begin position="117"/>
        <end position="126"/>
    </location>
</feature>
<evidence type="ECO:0000256" key="2">
    <source>
        <dbReference type="ARBA" id="ARBA00022448"/>
    </source>
</evidence>
<evidence type="ECO:0000256" key="4">
    <source>
        <dbReference type="RuleBase" id="RU365026"/>
    </source>
</evidence>
<sequence length="925" mass="98741">MSPRDTTGQTRLSPPLTAEMASSSTSLDFSTSSQSGSSASSGPPPAVPPLPPSSAASAARPAPAVPARPPDRAQTRATAGSDSSSFSCGSSSESESGSEAPVPAARSAARARAPAPARAPPAPTPTPARAQAAPRESGDGGQATPRTPRKHGWDILRSHPKLSQAARVLNRSASKIQADRGREDESIGEADSGSESYTVDYSYSGSRSWTDEGERLGSSAEAARARRKRRERRRAQLTGGARQRSSIFASALDHELKSDAWLALAQGQVKQELSLTDKLLQEELYATVPGTPMPDHMAAQEAALAELEAAVARDSAMLTSFRDALGRAKDAAGNLRSGLEAVEAKLDVVESLVVPIHTVTSQLQTTHANLEATTELLEEALAHYAVPGELAQVVSQPARQERYKPVVRAVERIDAALAFFGAHPEYADAKATAATLRTMRAKGLENVGEMVARVATTSCAKARLAAEYVGVEGAWPVASDAASLLLDVAPALSGARYTAHEAVLASARRTGLMASLKAEAVALGADAPAKSGSRRRSGRRRARSAETGPHVHWYTKGSLPYLKLVQSFLGMAEAEREFATRLFTLDSFDANFKTVVEASVDYLVEVGSGAVARSEESMRPLVTMDVVGVLSETFVAFASVLRGVDGIGLATGLSKFMDSLNGALRAWLTSFVASVASHSAKQVPKDGTVSEHTANTLGYARALLDYEALLQSRLPAVSWREAGEASGSGEARAATTPLGEYMCKVLRTLEDNIHAKARSYKVDSLRHIFLLNNFHYIVSSVRSSGLASVVPGALVGEFEAQEARAREKYQRTWDAAMTHLLDKNLALKASGGESAKLSKSDRENIKSRFSKFNAEFEAITAAAATYTVADPELRDALKAESKERLLPLYTQFVARYRDVSFTKNLYKYLKYMPETVAEKMDRAFA</sequence>
<feature type="domain" description="Exocyst complex subunit Exo70 C-terminal" evidence="6">
    <location>
        <begin position="564"/>
        <end position="920"/>
    </location>
</feature>
<dbReference type="OrthoDB" id="1922221at2759"/>
<reference evidence="7 8" key="1">
    <citation type="submission" date="2010-05" db="EMBL/GenBank/DDBJ databases">
        <title>The Genome Sequence of Thecamonas trahens ATCC 50062.</title>
        <authorList>
            <consortium name="The Broad Institute Genome Sequencing Platform"/>
            <person name="Russ C."/>
            <person name="Cuomo C."/>
            <person name="Shea T."/>
            <person name="Young S.K."/>
            <person name="Zeng Q."/>
            <person name="Koehrsen M."/>
            <person name="Haas B."/>
            <person name="Borodovsky M."/>
            <person name="Guigo R."/>
            <person name="Alvarado L."/>
            <person name="Berlin A."/>
            <person name="Bochicchio J."/>
            <person name="Borenstein D."/>
            <person name="Chapman S."/>
            <person name="Chen Z."/>
            <person name="Freedman E."/>
            <person name="Gellesch M."/>
            <person name="Goldberg J."/>
            <person name="Griggs A."/>
            <person name="Gujja S."/>
            <person name="Heilman E."/>
            <person name="Heiman D."/>
            <person name="Hepburn T."/>
            <person name="Howarth C."/>
            <person name="Jen D."/>
            <person name="Larson L."/>
            <person name="Mehta T."/>
            <person name="Park D."/>
            <person name="Pearson M."/>
            <person name="Roberts A."/>
            <person name="Saif S."/>
            <person name="Shenoy N."/>
            <person name="Sisk P."/>
            <person name="Stolte C."/>
            <person name="Sykes S."/>
            <person name="Thomson T."/>
            <person name="Walk T."/>
            <person name="White J."/>
            <person name="Yandava C."/>
            <person name="Burger G."/>
            <person name="Gray M.W."/>
            <person name="Holland P.W.H."/>
            <person name="King N."/>
            <person name="Lang F.B.F."/>
            <person name="Roger A.J."/>
            <person name="Ruiz-Trillo I."/>
            <person name="Lander E."/>
            <person name="Nusbaum C."/>
        </authorList>
    </citation>
    <scope>NUCLEOTIDE SEQUENCE [LARGE SCALE GENOMIC DNA]</scope>
    <source>
        <strain evidence="7 8">ATCC 50062</strain>
    </source>
</reference>
<dbReference type="eggNOG" id="KOG2344">
    <property type="taxonomic scope" value="Eukaryota"/>
</dbReference>
<feature type="region of interest" description="Disordered" evidence="5">
    <location>
        <begin position="527"/>
        <end position="547"/>
    </location>
</feature>